<dbReference type="EMBL" id="JAFBEC010000001">
    <property type="protein sequence ID" value="MBM7631134.1"/>
    <property type="molecule type" value="Genomic_DNA"/>
</dbReference>
<dbReference type="Pfam" id="PF01381">
    <property type="entry name" value="HTH_3"/>
    <property type="match status" value="1"/>
</dbReference>
<proteinExistence type="predicted"/>
<gene>
    <name evidence="3" type="ORF">JOD17_000225</name>
</gene>
<dbReference type="PANTHER" id="PTHR46558:SF4">
    <property type="entry name" value="DNA-BIDING PHAGE PROTEIN"/>
    <property type="match status" value="1"/>
</dbReference>
<evidence type="ECO:0000313" key="4">
    <source>
        <dbReference type="Proteomes" id="UP000741863"/>
    </source>
</evidence>
<dbReference type="InterPro" id="IPR010982">
    <property type="entry name" value="Lambda_DNA-bd_dom_sf"/>
</dbReference>
<comment type="caution">
    <text evidence="3">The sequence shown here is derived from an EMBL/GenBank/DDBJ whole genome shotgun (WGS) entry which is preliminary data.</text>
</comment>
<dbReference type="CDD" id="cd00093">
    <property type="entry name" value="HTH_XRE"/>
    <property type="match status" value="1"/>
</dbReference>
<sequence>MKNYKLYIARKERKLRQIDIAKKLSISKQSYYKKENGLSCFTQIEMNMLAKIFNCSLDDLFWYEESNIESKLHLL</sequence>
<dbReference type="InterPro" id="IPR001387">
    <property type="entry name" value="Cro/C1-type_HTH"/>
</dbReference>
<protein>
    <submittedName>
        <fullName evidence="3">Transcriptional regulator</fullName>
    </submittedName>
</protein>
<dbReference type="SMART" id="SM00530">
    <property type="entry name" value="HTH_XRE"/>
    <property type="match status" value="1"/>
</dbReference>
<dbReference type="PROSITE" id="PS50943">
    <property type="entry name" value="HTH_CROC1"/>
    <property type="match status" value="1"/>
</dbReference>
<reference evidence="3 4" key="1">
    <citation type="submission" date="2021-01" db="EMBL/GenBank/DDBJ databases">
        <title>Genomic Encyclopedia of Type Strains, Phase IV (KMG-IV): sequencing the most valuable type-strain genomes for metagenomic binning, comparative biology and taxonomic classification.</title>
        <authorList>
            <person name="Goeker M."/>
        </authorList>
    </citation>
    <scope>NUCLEOTIDE SEQUENCE [LARGE SCALE GENOMIC DNA]</scope>
    <source>
        <strain evidence="3 4">DSM 25540</strain>
    </source>
</reference>
<evidence type="ECO:0000313" key="3">
    <source>
        <dbReference type="EMBL" id="MBM7631134.1"/>
    </source>
</evidence>
<dbReference type="SUPFAM" id="SSF47413">
    <property type="entry name" value="lambda repressor-like DNA-binding domains"/>
    <property type="match status" value="1"/>
</dbReference>
<dbReference type="RefSeq" id="WP_204695323.1">
    <property type="nucleotide sequence ID" value="NZ_JAFBEC010000001.1"/>
</dbReference>
<evidence type="ECO:0000259" key="2">
    <source>
        <dbReference type="PROSITE" id="PS50943"/>
    </source>
</evidence>
<name>A0ABS2P6W7_9BACL</name>
<accession>A0ABS2P6W7</accession>
<dbReference type="Gene3D" id="1.10.260.40">
    <property type="entry name" value="lambda repressor-like DNA-binding domains"/>
    <property type="match status" value="1"/>
</dbReference>
<dbReference type="PANTHER" id="PTHR46558">
    <property type="entry name" value="TRACRIPTIONAL REGULATORY PROTEIN-RELATED-RELATED"/>
    <property type="match status" value="1"/>
</dbReference>
<dbReference type="Proteomes" id="UP000741863">
    <property type="component" value="Unassembled WGS sequence"/>
</dbReference>
<keyword evidence="1" id="KW-0238">DNA-binding</keyword>
<feature type="domain" description="HTH cro/C1-type" evidence="2">
    <location>
        <begin position="6"/>
        <end position="60"/>
    </location>
</feature>
<keyword evidence="4" id="KW-1185">Reference proteome</keyword>
<evidence type="ECO:0000256" key="1">
    <source>
        <dbReference type="ARBA" id="ARBA00023125"/>
    </source>
</evidence>
<organism evidence="3 4">
    <name type="scientific">Geomicrobium sediminis</name>
    <dbReference type="NCBI Taxonomy" id="1347788"/>
    <lineage>
        <taxon>Bacteria</taxon>
        <taxon>Bacillati</taxon>
        <taxon>Bacillota</taxon>
        <taxon>Bacilli</taxon>
        <taxon>Bacillales</taxon>
        <taxon>Geomicrobium</taxon>
    </lineage>
</organism>